<dbReference type="RefSeq" id="WP_344103899.1">
    <property type="nucleotide sequence ID" value="NZ_BAAANL010000005.1"/>
</dbReference>
<dbReference type="CDD" id="cd18084">
    <property type="entry name" value="RsmE-like"/>
    <property type="match status" value="1"/>
</dbReference>
<gene>
    <name evidence="15" type="ORF">GCM10009751_27850</name>
</gene>
<comment type="function">
    <text evidence="10 12">Specifically methylates the N3 position of the uracil ring of uridine 1498 (m3U1498) in 16S rRNA. Acts on the fully assembled 30S ribosomal subunit.</text>
</comment>
<evidence type="ECO:0000256" key="12">
    <source>
        <dbReference type="PIRNR" id="PIRNR015601"/>
    </source>
</evidence>
<dbReference type="SUPFAM" id="SSF88697">
    <property type="entry name" value="PUA domain-like"/>
    <property type="match status" value="1"/>
</dbReference>
<protein>
    <recommendedName>
        <fullName evidence="4 12">Ribosomal RNA small subunit methyltransferase E</fullName>
        <ecNumber evidence="3 12">2.1.1.193</ecNumber>
    </recommendedName>
</protein>
<dbReference type="InterPro" id="IPR029026">
    <property type="entry name" value="tRNA_m1G_MTases_N"/>
</dbReference>
<comment type="subcellular location">
    <subcellularLocation>
        <location evidence="1 12">Cytoplasm</location>
    </subcellularLocation>
</comment>
<evidence type="ECO:0000256" key="2">
    <source>
        <dbReference type="ARBA" id="ARBA00005528"/>
    </source>
</evidence>
<comment type="caution">
    <text evidence="15">The sequence shown here is derived from an EMBL/GenBank/DDBJ whole genome shotgun (WGS) entry which is preliminary data.</text>
</comment>
<comment type="similarity">
    <text evidence="2 12">Belongs to the RNA methyltransferase RsmE family.</text>
</comment>
<dbReference type="SUPFAM" id="SSF75217">
    <property type="entry name" value="alpha/beta knot"/>
    <property type="match status" value="1"/>
</dbReference>
<evidence type="ECO:0000256" key="9">
    <source>
        <dbReference type="ARBA" id="ARBA00022691"/>
    </source>
</evidence>
<evidence type="ECO:0000256" key="8">
    <source>
        <dbReference type="ARBA" id="ARBA00022679"/>
    </source>
</evidence>
<evidence type="ECO:0000256" key="4">
    <source>
        <dbReference type="ARBA" id="ARBA00013673"/>
    </source>
</evidence>
<comment type="catalytic activity">
    <reaction evidence="11 12">
        <text>uridine(1498) in 16S rRNA + S-adenosyl-L-methionine = N(3)-methyluridine(1498) in 16S rRNA + S-adenosyl-L-homocysteine + H(+)</text>
        <dbReference type="Rhea" id="RHEA:42920"/>
        <dbReference type="Rhea" id="RHEA-COMP:10283"/>
        <dbReference type="Rhea" id="RHEA-COMP:10284"/>
        <dbReference type="ChEBI" id="CHEBI:15378"/>
        <dbReference type="ChEBI" id="CHEBI:57856"/>
        <dbReference type="ChEBI" id="CHEBI:59789"/>
        <dbReference type="ChEBI" id="CHEBI:65315"/>
        <dbReference type="ChEBI" id="CHEBI:74502"/>
        <dbReference type="EC" id="2.1.1.193"/>
    </reaction>
</comment>
<accession>A0ABN2NHH1</accession>
<evidence type="ECO:0000256" key="11">
    <source>
        <dbReference type="ARBA" id="ARBA00047944"/>
    </source>
</evidence>
<dbReference type="InterPro" id="IPR046886">
    <property type="entry name" value="RsmE_MTase_dom"/>
</dbReference>
<dbReference type="PANTHER" id="PTHR30027">
    <property type="entry name" value="RIBOSOMAL RNA SMALL SUBUNIT METHYLTRANSFERASE E"/>
    <property type="match status" value="1"/>
</dbReference>
<feature type="domain" description="Ribosomal RNA small subunit methyltransferase E methyltransferase" evidence="14">
    <location>
        <begin position="82"/>
        <end position="191"/>
    </location>
</feature>
<evidence type="ECO:0000256" key="5">
    <source>
        <dbReference type="ARBA" id="ARBA00022490"/>
    </source>
</evidence>
<feature type="region of interest" description="Disordered" evidence="13">
    <location>
        <begin position="192"/>
        <end position="232"/>
    </location>
</feature>
<dbReference type="NCBIfam" id="TIGR00046">
    <property type="entry name" value="RsmE family RNA methyltransferase"/>
    <property type="match status" value="1"/>
</dbReference>
<keyword evidence="6 12" id="KW-0698">rRNA processing</keyword>
<keyword evidence="7 12" id="KW-0489">Methyltransferase</keyword>
<dbReference type="Gene3D" id="3.40.1280.10">
    <property type="match status" value="1"/>
</dbReference>
<dbReference type="InterPro" id="IPR006700">
    <property type="entry name" value="RsmE"/>
</dbReference>
<evidence type="ECO:0000259" key="14">
    <source>
        <dbReference type="Pfam" id="PF04452"/>
    </source>
</evidence>
<dbReference type="EC" id="2.1.1.193" evidence="3 12"/>
<dbReference type="EMBL" id="BAAANL010000005">
    <property type="protein sequence ID" value="GAA1867829.1"/>
    <property type="molecule type" value="Genomic_DNA"/>
</dbReference>
<evidence type="ECO:0000256" key="6">
    <source>
        <dbReference type="ARBA" id="ARBA00022552"/>
    </source>
</evidence>
<keyword evidence="9 12" id="KW-0949">S-adenosyl-L-methionine</keyword>
<sequence length="293" mass="30161">MSAPVFLAEGARLGEYGVGSVFVLDGAEGRHAGVVQRRGPGERIDVVDGCGLRLEGVVEAVDDGDVRLKVRAVVAEPAPDPVLTLVQALAKGDRDEQAIEAATEAGADAVIPWQAERSIVVWRGPRAAKSQAKWVATVRAATKQARRARAPEVAAPVTTRQLAARAREVCAAGGAVIVLHEEATTPLREVELPVPPERVAPPEAGAAAPDEATGPDDGGVPARDGGVPERHGGAPVRELLVVVGPEGGIAESEVDLLTAAGGVTARLGPHVMRTSTAGPVAIALLSDRLGRWS</sequence>
<dbReference type="InterPro" id="IPR015947">
    <property type="entry name" value="PUA-like_sf"/>
</dbReference>
<organism evidence="15 16">
    <name type="scientific">Myceligenerans crystallogenes</name>
    <dbReference type="NCBI Taxonomy" id="316335"/>
    <lineage>
        <taxon>Bacteria</taxon>
        <taxon>Bacillati</taxon>
        <taxon>Actinomycetota</taxon>
        <taxon>Actinomycetes</taxon>
        <taxon>Micrococcales</taxon>
        <taxon>Promicromonosporaceae</taxon>
        <taxon>Myceligenerans</taxon>
    </lineage>
</organism>
<keyword evidence="5 12" id="KW-0963">Cytoplasm</keyword>
<evidence type="ECO:0000256" key="1">
    <source>
        <dbReference type="ARBA" id="ARBA00004496"/>
    </source>
</evidence>
<dbReference type="Proteomes" id="UP001501094">
    <property type="component" value="Unassembled WGS sequence"/>
</dbReference>
<evidence type="ECO:0000256" key="3">
    <source>
        <dbReference type="ARBA" id="ARBA00012328"/>
    </source>
</evidence>
<dbReference type="NCBIfam" id="NF008693">
    <property type="entry name" value="PRK11713.2-3"/>
    <property type="match status" value="1"/>
</dbReference>
<dbReference type="PIRSF" id="PIRSF015601">
    <property type="entry name" value="MTase_slr0722"/>
    <property type="match status" value="1"/>
</dbReference>
<evidence type="ECO:0000256" key="13">
    <source>
        <dbReference type="SAM" id="MobiDB-lite"/>
    </source>
</evidence>
<dbReference type="Pfam" id="PF04452">
    <property type="entry name" value="Methyltrans_RNA"/>
    <property type="match status" value="2"/>
</dbReference>
<evidence type="ECO:0000313" key="16">
    <source>
        <dbReference type="Proteomes" id="UP001501094"/>
    </source>
</evidence>
<reference evidence="15 16" key="1">
    <citation type="journal article" date="2019" name="Int. J. Syst. Evol. Microbiol.">
        <title>The Global Catalogue of Microorganisms (GCM) 10K type strain sequencing project: providing services to taxonomists for standard genome sequencing and annotation.</title>
        <authorList>
            <consortium name="The Broad Institute Genomics Platform"/>
            <consortium name="The Broad Institute Genome Sequencing Center for Infectious Disease"/>
            <person name="Wu L."/>
            <person name="Ma J."/>
        </authorList>
    </citation>
    <scope>NUCLEOTIDE SEQUENCE [LARGE SCALE GENOMIC DNA]</scope>
    <source>
        <strain evidence="15 16">JCM 14326</strain>
    </source>
</reference>
<feature type="domain" description="Ribosomal RNA small subunit methyltransferase E methyltransferase" evidence="14">
    <location>
        <begin position="237"/>
        <end position="285"/>
    </location>
</feature>
<proteinExistence type="inferred from homology"/>
<evidence type="ECO:0000256" key="10">
    <source>
        <dbReference type="ARBA" id="ARBA00025699"/>
    </source>
</evidence>
<evidence type="ECO:0000313" key="15">
    <source>
        <dbReference type="EMBL" id="GAA1867829.1"/>
    </source>
</evidence>
<dbReference type="InterPro" id="IPR029028">
    <property type="entry name" value="Alpha/beta_knot_MTases"/>
</dbReference>
<keyword evidence="16" id="KW-1185">Reference proteome</keyword>
<evidence type="ECO:0000256" key="7">
    <source>
        <dbReference type="ARBA" id="ARBA00022603"/>
    </source>
</evidence>
<dbReference type="Gene3D" id="2.40.240.20">
    <property type="entry name" value="Hypothetical PUA domain-like, domain 1"/>
    <property type="match status" value="1"/>
</dbReference>
<feature type="compositionally biased region" description="Low complexity" evidence="13">
    <location>
        <begin position="201"/>
        <end position="212"/>
    </location>
</feature>
<dbReference type="PANTHER" id="PTHR30027:SF3">
    <property type="entry name" value="16S RRNA (URACIL(1498)-N(3))-METHYLTRANSFERASE"/>
    <property type="match status" value="1"/>
</dbReference>
<keyword evidence="8 12" id="KW-0808">Transferase</keyword>
<name>A0ABN2NHH1_9MICO</name>